<dbReference type="PANTHER" id="PTHR20941">
    <property type="entry name" value="FOLATE SYNTHESIS PROTEINS"/>
    <property type="match status" value="1"/>
</dbReference>
<dbReference type="InterPro" id="IPR006390">
    <property type="entry name" value="DHP_synth_dom"/>
</dbReference>
<evidence type="ECO:0000313" key="10">
    <source>
        <dbReference type="EMBL" id="PWB07494.1"/>
    </source>
</evidence>
<evidence type="ECO:0000259" key="9">
    <source>
        <dbReference type="PROSITE" id="PS50972"/>
    </source>
</evidence>
<protein>
    <recommendedName>
        <fullName evidence="4">dihydropteroate synthase</fullName>
        <ecNumber evidence="4">2.5.1.15</ecNumber>
    </recommendedName>
</protein>
<gene>
    <name evidence="10" type="primary">folP</name>
    <name evidence="10" type="ORF">C5O25_07255</name>
</gene>
<keyword evidence="8" id="KW-0289">Folate biosynthesis</keyword>
<dbReference type="InterPro" id="IPR011005">
    <property type="entry name" value="Dihydropteroate_synth-like_sf"/>
</dbReference>
<dbReference type="PROSITE" id="PS00793">
    <property type="entry name" value="DHPS_2"/>
    <property type="match status" value="1"/>
</dbReference>
<dbReference type="GO" id="GO:0046872">
    <property type="term" value="F:metal ion binding"/>
    <property type="evidence" value="ECO:0007669"/>
    <property type="project" value="UniProtKB-KW"/>
</dbReference>
<dbReference type="Proteomes" id="UP000244925">
    <property type="component" value="Unassembled WGS sequence"/>
</dbReference>
<keyword evidence="5" id="KW-0808">Transferase</keyword>
<dbReference type="CDD" id="cd00739">
    <property type="entry name" value="DHPS"/>
    <property type="match status" value="1"/>
</dbReference>
<dbReference type="AlphaFoldDB" id="A0A2V1IYW4"/>
<dbReference type="GeneID" id="93424685"/>
<proteinExistence type="predicted"/>
<evidence type="ECO:0000256" key="4">
    <source>
        <dbReference type="ARBA" id="ARBA00012458"/>
    </source>
</evidence>
<evidence type="ECO:0000256" key="5">
    <source>
        <dbReference type="ARBA" id="ARBA00022679"/>
    </source>
</evidence>
<sequence length="286" mass="30796">MTPYSFTPFSMRLPRRLITADRPLVMAILNATPDSFYAASRADGADAIARRAERLIADGADVIDLGAYSSRPGADEVSPQEETDRLLAACRAVRSVAPDIPLSVDTFRAEVARIAVEEGGADIVNDITGGDDPEMLPIVARLGVPYIAMHMRGTPATMQSMTQYPDDDPTGDIIARLSNVIERCSQLGIADVIADPGLGFAKTMEQNYRVLRQLPIIAQALRRPLLIGLSRKSMLTKALGIATEDALPSTVAADTMALMLGASIIRVHDPREASQTVKLLELLKNS</sequence>
<evidence type="ECO:0000256" key="3">
    <source>
        <dbReference type="ARBA" id="ARBA00004763"/>
    </source>
</evidence>
<dbReference type="PANTHER" id="PTHR20941:SF1">
    <property type="entry name" value="FOLIC ACID SYNTHESIS PROTEIN FOL1"/>
    <property type="match status" value="1"/>
</dbReference>
<comment type="catalytic activity">
    <reaction evidence="1">
        <text>(7,8-dihydropterin-6-yl)methyl diphosphate + 4-aminobenzoate = 7,8-dihydropteroate + diphosphate</text>
        <dbReference type="Rhea" id="RHEA:19949"/>
        <dbReference type="ChEBI" id="CHEBI:17836"/>
        <dbReference type="ChEBI" id="CHEBI:17839"/>
        <dbReference type="ChEBI" id="CHEBI:33019"/>
        <dbReference type="ChEBI" id="CHEBI:72950"/>
        <dbReference type="EC" id="2.5.1.15"/>
    </reaction>
</comment>
<dbReference type="GO" id="GO:0046654">
    <property type="term" value="P:tetrahydrofolate biosynthetic process"/>
    <property type="evidence" value="ECO:0007669"/>
    <property type="project" value="TreeGrafter"/>
</dbReference>
<dbReference type="NCBIfam" id="TIGR01496">
    <property type="entry name" value="DHPS"/>
    <property type="match status" value="1"/>
</dbReference>
<dbReference type="RefSeq" id="WP_107036073.1">
    <property type="nucleotide sequence ID" value="NZ_CAOMDK010000037.1"/>
</dbReference>
<evidence type="ECO:0000256" key="6">
    <source>
        <dbReference type="ARBA" id="ARBA00022723"/>
    </source>
</evidence>
<dbReference type="EC" id="2.5.1.15" evidence="4"/>
<dbReference type="PROSITE" id="PS50972">
    <property type="entry name" value="PTERIN_BINDING"/>
    <property type="match status" value="1"/>
</dbReference>
<dbReference type="GO" id="GO:0005829">
    <property type="term" value="C:cytosol"/>
    <property type="evidence" value="ECO:0007669"/>
    <property type="project" value="TreeGrafter"/>
</dbReference>
<dbReference type="InterPro" id="IPR000489">
    <property type="entry name" value="Pterin-binding_dom"/>
</dbReference>
<keyword evidence="6" id="KW-0479">Metal-binding</keyword>
<name>A0A2V1IYW4_9BACT</name>
<dbReference type="GO" id="GO:0004156">
    <property type="term" value="F:dihydropteroate synthase activity"/>
    <property type="evidence" value="ECO:0007669"/>
    <property type="project" value="UniProtKB-EC"/>
</dbReference>
<dbReference type="Gene3D" id="3.20.20.20">
    <property type="entry name" value="Dihydropteroate synthase-like"/>
    <property type="match status" value="1"/>
</dbReference>
<comment type="caution">
    <text evidence="10">The sequence shown here is derived from an EMBL/GenBank/DDBJ whole genome shotgun (WGS) entry which is preliminary data.</text>
</comment>
<dbReference type="EMBL" id="PUBV01000012">
    <property type="protein sequence ID" value="PWB07494.1"/>
    <property type="molecule type" value="Genomic_DNA"/>
</dbReference>
<feature type="domain" description="Pterin-binding" evidence="9">
    <location>
        <begin position="23"/>
        <end position="278"/>
    </location>
</feature>
<evidence type="ECO:0000256" key="7">
    <source>
        <dbReference type="ARBA" id="ARBA00022842"/>
    </source>
</evidence>
<reference evidence="11" key="1">
    <citation type="submission" date="2018-02" db="EMBL/GenBank/DDBJ databases">
        <authorList>
            <person name="Clavel T."/>
            <person name="Strowig T."/>
        </authorList>
    </citation>
    <scope>NUCLEOTIDE SEQUENCE [LARGE SCALE GENOMIC DNA]</scope>
    <source>
        <strain evidence="11">DSM 100764</strain>
    </source>
</reference>
<comment type="cofactor">
    <cofactor evidence="2">
        <name>Mg(2+)</name>
        <dbReference type="ChEBI" id="CHEBI:18420"/>
    </cofactor>
</comment>
<evidence type="ECO:0000313" key="11">
    <source>
        <dbReference type="Proteomes" id="UP000244925"/>
    </source>
</evidence>
<comment type="pathway">
    <text evidence="3">Cofactor biosynthesis; tetrahydrofolate biosynthesis; 7,8-dihydrofolate from 2-amino-4-hydroxy-6-hydroxymethyl-7,8-dihydropteridine diphosphate and 4-aminobenzoate: step 1/2.</text>
</comment>
<evidence type="ECO:0000256" key="2">
    <source>
        <dbReference type="ARBA" id="ARBA00001946"/>
    </source>
</evidence>
<dbReference type="SUPFAM" id="SSF51717">
    <property type="entry name" value="Dihydropteroate synthetase-like"/>
    <property type="match status" value="1"/>
</dbReference>
<evidence type="ECO:0000256" key="8">
    <source>
        <dbReference type="ARBA" id="ARBA00022909"/>
    </source>
</evidence>
<dbReference type="InterPro" id="IPR045031">
    <property type="entry name" value="DHP_synth-like"/>
</dbReference>
<dbReference type="GO" id="GO:0046656">
    <property type="term" value="P:folic acid biosynthetic process"/>
    <property type="evidence" value="ECO:0007669"/>
    <property type="project" value="UniProtKB-KW"/>
</dbReference>
<keyword evidence="7" id="KW-0460">Magnesium</keyword>
<accession>A0A2V1IYW4</accession>
<organism evidence="10 11">
    <name type="scientific">Paramuribaculum intestinale</name>
    <dbReference type="NCBI Taxonomy" id="2094151"/>
    <lineage>
        <taxon>Bacteria</taxon>
        <taxon>Pseudomonadati</taxon>
        <taxon>Bacteroidota</taxon>
        <taxon>Bacteroidia</taxon>
        <taxon>Bacteroidales</taxon>
        <taxon>Muribaculaceae</taxon>
        <taxon>Paramuribaculum</taxon>
    </lineage>
</organism>
<dbReference type="Pfam" id="PF00809">
    <property type="entry name" value="Pterin_bind"/>
    <property type="match status" value="1"/>
</dbReference>
<keyword evidence="11" id="KW-1185">Reference proteome</keyword>
<evidence type="ECO:0000256" key="1">
    <source>
        <dbReference type="ARBA" id="ARBA00000012"/>
    </source>
</evidence>